<evidence type="ECO:0000313" key="17">
    <source>
        <dbReference type="Proteomes" id="UP000016511"/>
    </source>
</evidence>
<comment type="pathway">
    <text evidence="2 12">Amino-acid biosynthesis; L-lysine biosynthesis via DAP pathway; (S)-tetrahydrodipicolinate from L-aspartate: step 3/4.</text>
</comment>
<dbReference type="InterPro" id="IPR020625">
    <property type="entry name" value="Schiff_base-form_aldolases_AS"/>
</dbReference>
<dbReference type="AlphaFoldDB" id="U1YGC3"/>
<evidence type="ECO:0000256" key="4">
    <source>
        <dbReference type="ARBA" id="ARBA00012086"/>
    </source>
</evidence>
<evidence type="ECO:0000256" key="9">
    <source>
        <dbReference type="ARBA" id="ARBA00023239"/>
    </source>
</evidence>
<feature type="binding site" evidence="12 15">
    <location>
        <position position="57"/>
    </location>
    <ligand>
        <name>pyruvate</name>
        <dbReference type="ChEBI" id="CHEBI:15361"/>
    </ligand>
</feature>
<sequence length="306" mass="32757">MRNDDKGGIGMIDLGRMVTAMVTPFDAGLQVDKKQTEALVEHLIATGSTALVVAGTTGESPTLTGQEKVDLFRHVVEIVNGRIPVVAGTGSNSTAASIELTQKAVKCGVDGVMLVVPYYNKPSQEGLYQHFKTIAESTKLPVMLYNIPGRSVINMKPETTIRLAHDVANIVAIKEANSDTSQMSIIIDKTPDDFVLYTGDDGMTLPCMSVGGKGIVSVASHVIGREMSEMIQAFVSGDITKASALHRKLLPIFEGLFIAANPTPVKAALIMQGIEVGGVRLPLVELTEEEQQFVERLLPKTEVVAI</sequence>
<dbReference type="UniPathway" id="UPA00034">
    <property type="reaction ID" value="UER00017"/>
</dbReference>
<dbReference type="InterPro" id="IPR005263">
    <property type="entry name" value="DapA"/>
</dbReference>
<dbReference type="PANTHER" id="PTHR12128">
    <property type="entry name" value="DIHYDRODIPICOLINATE SYNTHASE"/>
    <property type="match status" value="1"/>
</dbReference>
<comment type="catalytic activity">
    <reaction evidence="11 12">
        <text>L-aspartate 4-semialdehyde + pyruvate = (2S,4S)-4-hydroxy-2,3,4,5-tetrahydrodipicolinate + H2O + H(+)</text>
        <dbReference type="Rhea" id="RHEA:34171"/>
        <dbReference type="ChEBI" id="CHEBI:15361"/>
        <dbReference type="ChEBI" id="CHEBI:15377"/>
        <dbReference type="ChEBI" id="CHEBI:15378"/>
        <dbReference type="ChEBI" id="CHEBI:67139"/>
        <dbReference type="ChEBI" id="CHEBI:537519"/>
        <dbReference type="EC" id="4.3.3.7"/>
    </reaction>
</comment>
<dbReference type="GO" id="GO:0019877">
    <property type="term" value="P:diaminopimelate biosynthetic process"/>
    <property type="evidence" value="ECO:0007669"/>
    <property type="project" value="UniProtKB-UniRule"/>
</dbReference>
<evidence type="ECO:0000256" key="1">
    <source>
        <dbReference type="ARBA" id="ARBA00003294"/>
    </source>
</evidence>
<dbReference type="Proteomes" id="UP000016511">
    <property type="component" value="Unassembled WGS sequence"/>
</dbReference>
<dbReference type="GO" id="GO:0005829">
    <property type="term" value="C:cytosol"/>
    <property type="evidence" value="ECO:0007669"/>
    <property type="project" value="TreeGrafter"/>
</dbReference>
<protein>
    <recommendedName>
        <fullName evidence="4 12">4-hydroxy-tetrahydrodipicolinate synthase</fullName>
        <shortName evidence="12">HTPA synthase</shortName>
        <ecNumber evidence="4 12">4.3.3.7</ecNumber>
    </recommendedName>
</protein>
<comment type="caution">
    <text evidence="12">Was originally thought to be a dihydrodipicolinate synthase (DHDPS), catalyzing the condensation of (S)-aspartate-beta-semialdehyde [(S)-ASA] and pyruvate to dihydrodipicolinate (DHDP). However, it was shown in E.coli that the product of the enzymatic reaction is not dihydrodipicolinate but in fact (4S)-4-hydroxy-2,3,4,5-tetrahydro-(2S)-dipicolinic acid (HTPA), and that the consecutive dehydration reaction leading to DHDP is not spontaneous but catalyzed by DapB.</text>
</comment>
<dbReference type="EC" id="4.3.3.7" evidence="4 12"/>
<feature type="site" description="Part of a proton relay during catalysis" evidence="12">
    <location>
        <position position="119"/>
    </location>
</feature>
<dbReference type="eggNOG" id="COG0329">
    <property type="taxonomic scope" value="Bacteria"/>
</dbReference>
<comment type="caution">
    <text evidence="16">The sequence shown here is derived from an EMBL/GenBank/DDBJ whole genome shotgun (WGS) entry which is preliminary data.</text>
</comment>
<dbReference type="PANTHER" id="PTHR12128:SF66">
    <property type="entry name" value="4-HYDROXY-2-OXOGLUTARATE ALDOLASE, MITOCHONDRIAL"/>
    <property type="match status" value="1"/>
</dbReference>
<evidence type="ECO:0000256" key="13">
    <source>
        <dbReference type="PIRNR" id="PIRNR001365"/>
    </source>
</evidence>
<dbReference type="HAMAP" id="MF_00418">
    <property type="entry name" value="DapA"/>
    <property type="match status" value="1"/>
</dbReference>
<dbReference type="PATRIC" id="fig|649747.3.peg.1876"/>
<reference evidence="16 17" key="1">
    <citation type="submission" date="2013-08" db="EMBL/GenBank/DDBJ databases">
        <authorList>
            <person name="Weinstock G."/>
            <person name="Sodergren E."/>
            <person name="Wylie T."/>
            <person name="Fulton L."/>
            <person name="Fulton R."/>
            <person name="Fronick C."/>
            <person name="O'Laughlin M."/>
            <person name="Godfrey J."/>
            <person name="Miner T."/>
            <person name="Herter B."/>
            <person name="Appelbaum E."/>
            <person name="Cordes M."/>
            <person name="Lek S."/>
            <person name="Wollam A."/>
            <person name="Pepin K.H."/>
            <person name="Palsikar V.B."/>
            <person name="Mitreva M."/>
            <person name="Wilson R.K."/>
        </authorList>
    </citation>
    <scope>NUCLEOTIDE SEQUENCE [LARGE SCALE GENOMIC DNA]</scope>
    <source>
        <strain evidence="16 17">ATCC 12856</strain>
    </source>
</reference>
<evidence type="ECO:0000256" key="6">
    <source>
        <dbReference type="ARBA" id="ARBA00022605"/>
    </source>
</evidence>
<evidence type="ECO:0000256" key="12">
    <source>
        <dbReference type="HAMAP-Rule" id="MF_00418"/>
    </source>
</evidence>
<dbReference type="PRINTS" id="PR00146">
    <property type="entry name" value="DHPICSNTHASE"/>
</dbReference>
<dbReference type="Gene3D" id="3.20.20.70">
    <property type="entry name" value="Aldolase class I"/>
    <property type="match status" value="1"/>
</dbReference>
<keyword evidence="8 12" id="KW-0457">Lysine biosynthesis</keyword>
<organism evidence="16 17">
    <name type="scientific">Aneurinibacillus aneurinilyticus ATCC 12856</name>
    <dbReference type="NCBI Taxonomy" id="649747"/>
    <lineage>
        <taxon>Bacteria</taxon>
        <taxon>Bacillati</taxon>
        <taxon>Bacillota</taxon>
        <taxon>Bacilli</taxon>
        <taxon>Bacillales</taxon>
        <taxon>Paenibacillaceae</taxon>
        <taxon>Aneurinibacillus group</taxon>
        <taxon>Aneurinibacillus</taxon>
    </lineage>
</organism>
<feature type="active site" description="Proton donor/acceptor" evidence="12 14">
    <location>
        <position position="145"/>
    </location>
</feature>
<dbReference type="STRING" id="649747.HMPREF0083_02079"/>
<dbReference type="GO" id="GO:0009089">
    <property type="term" value="P:lysine biosynthetic process via diaminopimelate"/>
    <property type="evidence" value="ECO:0007669"/>
    <property type="project" value="UniProtKB-UniRule"/>
</dbReference>
<keyword evidence="17" id="KW-1185">Reference proteome</keyword>
<comment type="similarity">
    <text evidence="3 12 13">Belongs to the DapA family.</text>
</comment>
<name>U1YGC3_ANEAE</name>
<dbReference type="PROSITE" id="PS00666">
    <property type="entry name" value="DHDPS_2"/>
    <property type="match status" value="1"/>
</dbReference>
<evidence type="ECO:0000256" key="2">
    <source>
        <dbReference type="ARBA" id="ARBA00005120"/>
    </source>
</evidence>
<gene>
    <name evidence="12" type="primary">dapA</name>
    <name evidence="16" type="ORF">HMPREF0083_02079</name>
</gene>
<dbReference type="HOGENOM" id="CLU_049343_7_1_9"/>
<dbReference type="NCBIfam" id="TIGR00674">
    <property type="entry name" value="dapA"/>
    <property type="match status" value="1"/>
</dbReference>
<dbReference type="GO" id="GO:0008840">
    <property type="term" value="F:4-hydroxy-tetrahydrodipicolinate synthase activity"/>
    <property type="evidence" value="ECO:0007669"/>
    <property type="project" value="UniProtKB-UniRule"/>
</dbReference>
<keyword evidence="5 12" id="KW-0963">Cytoplasm</keyword>
<evidence type="ECO:0000313" key="16">
    <source>
        <dbReference type="EMBL" id="ERI09816.1"/>
    </source>
</evidence>
<keyword evidence="7 12" id="KW-0220">Diaminopimelate biosynthesis</keyword>
<evidence type="ECO:0000256" key="3">
    <source>
        <dbReference type="ARBA" id="ARBA00007592"/>
    </source>
</evidence>
<dbReference type="InterPro" id="IPR002220">
    <property type="entry name" value="DapA-like"/>
</dbReference>
<accession>U1YGC3</accession>
<keyword evidence="10 12" id="KW-0704">Schiff base</keyword>
<comment type="subcellular location">
    <subcellularLocation>
        <location evidence="12">Cytoplasm</location>
    </subcellularLocation>
</comment>
<keyword evidence="9 12" id="KW-0456">Lyase</keyword>
<evidence type="ECO:0000256" key="14">
    <source>
        <dbReference type="PIRSR" id="PIRSR001365-1"/>
    </source>
</evidence>
<dbReference type="InterPro" id="IPR013785">
    <property type="entry name" value="Aldolase_TIM"/>
</dbReference>
<dbReference type="PIRSF" id="PIRSF001365">
    <property type="entry name" value="DHDPS"/>
    <property type="match status" value="1"/>
</dbReference>
<evidence type="ECO:0000256" key="7">
    <source>
        <dbReference type="ARBA" id="ARBA00022915"/>
    </source>
</evidence>
<evidence type="ECO:0000256" key="5">
    <source>
        <dbReference type="ARBA" id="ARBA00022490"/>
    </source>
</evidence>
<comment type="function">
    <text evidence="1 12">Catalyzes the condensation of (S)-aspartate-beta-semialdehyde [(S)-ASA] and pyruvate to 4-hydroxy-tetrahydrodipicolinate (HTPA).</text>
</comment>
<feature type="site" description="Part of a proton relay during catalysis" evidence="12">
    <location>
        <position position="56"/>
    </location>
</feature>
<comment type="subunit">
    <text evidence="12">Homotetramer; dimer of dimers.</text>
</comment>
<evidence type="ECO:0000256" key="8">
    <source>
        <dbReference type="ARBA" id="ARBA00023154"/>
    </source>
</evidence>
<dbReference type="EMBL" id="AWSJ01000136">
    <property type="protein sequence ID" value="ERI09816.1"/>
    <property type="molecule type" value="Genomic_DNA"/>
</dbReference>
<evidence type="ECO:0000256" key="11">
    <source>
        <dbReference type="ARBA" id="ARBA00047836"/>
    </source>
</evidence>
<evidence type="ECO:0000256" key="15">
    <source>
        <dbReference type="PIRSR" id="PIRSR001365-2"/>
    </source>
</evidence>
<dbReference type="InterPro" id="IPR020624">
    <property type="entry name" value="Schiff_base-form_aldolases_CS"/>
</dbReference>
<feature type="binding site" evidence="12 15">
    <location>
        <position position="216"/>
    </location>
    <ligand>
        <name>pyruvate</name>
        <dbReference type="ChEBI" id="CHEBI:15361"/>
    </ligand>
</feature>
<dbReference type="SMART" id="SM01130">
    <property type="entry name" value="DHDPS"/>
    <property type="match status" value="1"/>
</dbReference>
<evidence type="ECO:0000256" key="10">
    <source>
        <dbReference type="ARBA" id="ARBA00023270"/>
    </source>
</evidence>
<dbReference type="SUPFAM" id="SSF51569">
    <property type="entry name" value="Aldolase"/>
    <property type="match status" value="1"/>
</dbReference>
<dbReference type="Pfam" id="PF00701">
    <property type="entry name" value="DHDPS"/>
    <property type="match status" value="1"/>
</dbReference>
<feature type="active site" description="Schiff-base intermediate with substrate" evidence="12 14">
    <location>
        <position position="174"/>
    </location>
</feature>
<dbReference type="PROSITE" id="PS00665">
    <property type="entry name" value="DHDPS_1"/>
    <property type="match status" value="1"/>
</dbReference>
<proteinExistence type="inferred from homology"/>
<dbReference type="CDD" id="cd00950">
    <property type="entry name" value="DHDPS"/>
    <property type="match status" value="1"/>
</dbReference>
<keyword evidence="6 12" id="KW-0028">Amino-acid biosynthesis</keyword>